<evidence type="ECO:0000256" key="1">
    <source>
        <dbReference type="SAM" id="MobiDB-lite"/>
    </source>
</evidence>
<protein>
    <submittedName>
        <fullName evidence="2">Uncharacterized protein</fullName>
    </submittedName>
</protein>
<proteinExistence type="predicted"/>
<dbReference type="RefSeq" id="WP_203814301.1">
    <property type="nucleotide sequence ID" value="NZ_BOMY01000061.1"/>
</dbReference>
<name>A0A919U033_9ACTN</name>
<keyword evidence="3" id="KW-1185">Reference proteome</keyword>
<dbReference type="AlphaFoldDB" id="A0A919U033"/>
<sequence>MTSLTRRQLEDAFGEVPRPDGESLVVSPGDPEAREIVTSFAGRGWHEITTAELRTHAYALPLFTPAAFRYYLPAYLAGCVEARHDVGAALDGTIFNLTPPARRDGWEWDFFQARAEQFDDRQRAAIRSFLELVREYDRADWATAGREPPVDRAAPGLDFWV</sequence>
<comment type="caution">
    <text evidence="2">The sequence shown here is derived from an EMBL/GenBank/DDBJ whole genome shotgun (WGS) entry which is preliminary data.</text>
</comment>
<dbReference type="InterPro" id="IPR046560">
    <property type="entry name" value="DUF6714"/>
</dbReference>
<evidence type="ECO:0000313" key="3">
    <source>
        <dbReference type="Proteomes" id="UP000623608"/>
    </source>
</evidence>
<feature type="region of interest" description="Disordered" evidence="1">
    <location>
        <begin position="1"/>
        <end position="26"/>
    </location>
</feature>
<gene>
    <name evidence="2" type="ORF">Ate02nite_92270</name>
</gene>
<dbReference type="Proteomes" id="UP000623608">
    <property type="component" value="Unassembled WGS sequence"/>
</dbReference>
<dbReference type="Pfam" id="PF20461">
    <property type="entry name" value="DUF6714"/>
    <property type="match status" value="1"/>
</dbReference>
<evidence type="ECO:0000313" key="2">
    <source>
        <dbReference type="EMBL" id="GIF26497.1"/>
    </source>
</evidence>
<reference evidence="2" key="1">
    <citation type="submission" date="2021-01" db="EMBL/GenBank/DDBJ databases">
        <title>Whole genome shotgun sequence of Actinoplanes tereljensis NBRC 105297.</title>
        <authorList>
            <person name="Komaki H."/>
            <person name="Tamura T."/>
        </authorList>
    </citation>
    <scope>NUCLEOTIDE SEQUENCE</scope>
    <source>
        <strain evidence="2">NBRC 105297</strain>
    </source>
</reference>
<organism evidence="2 3">
    <name type="scientific">Paractinoplanes tereljensis</name>
    <dbReference type="NCBI Taxonomy" id="571912"/>
    <lineage>
        <taxon>Bacteria</taxon>
        <taxon>Bacillati</taxon>
        <taxon>Actinomycetota</taxon>
        <taxon>Actinomycetes</taxon>
        <taxon>Micromonosporales</taxon>
        <taxon>Micromonosporaceae</taxon>
        <taxon>Paractinoplanes</taxon>
    </lineage>
</organism>
<dbReference type="EMBL" id="BOMY01000061">
    <property type="protein sequence ID" value="GIF26497.1"/>
    <property type="molecule type" value="Genomic_DNA"/>
</dbReference>
<accession>A0A919U033</accession>